<evidence type="ECO:0000313" key="9">
    <source>
        <dbReference type="Proteomes" id="UP000030653"/>
    </source>
</evidence>
<name>M5G1L5_DACPD</name>
<dbReference type="HOGENOM" id="CLU_028897_2_1_1"/>
<dbReference type="SUPFAM" id="SSF53187">
    <property type="entry name" value="Zn-dependent exopeptidases"/>
    <property type="match status" value="1"/>
</dbReference>
<dbReference type="GO" id="GO:0030145">
    <property type="term" value="F:manganese ion binding"/>
    <property type="evidence" value="ECO:0007669"/>
    <property type="project" value="InterPro"/>
</dbReference>
<dbReference type="GO" id="GO:0005737">
    <property type="term" value="C:cytoplasm"/>
    <property type="evidence" value="ECO:0007669"/>
    <property type="project" value="InterPro"/>
</dbReference>
<dbReference type="GO" id="GO:0006508">
    <property type="term" value="P:proteolysis"/>
    <property type="evidence" value="ECO:0007669"/>
    <property type="project" value="UniProtKB-KW"/>
</dbReference>
<keyword evidence="6" id="KW-0812">Transmembrane</keyword>
<dbReference type="OMA" id="AMVASTH"/>
<dbReference type="OrthoDB" id="2563669at2759"/>
<dbReference type="InterPro" id="IPR000819">
    <property type="entry name" value="Peptidase_M17_C"/>
</dbReference>
<protein>
    <recommendedName>
        <fullName evidence="7">Cytosol aminopeptidase domain-containing protein</fullName>
    </recommendedName>
</protein>
<evidence type="ECO:0000313" key="8">
    <source>
        <dbReference type="EMBL" id="EJU02105.1"/>
    </source>
</evidence>
<dbReference type="AlphaFoldDB" id="M5G1L5"/>
<keyword evidence="2" id="KW-0031">Aminopeptidase</keyword>
<evidence type="ECO:0000256" key="6">
    <source>
        <dbReference type="SAM" id="Phobius"/>
    </source>
</evidence>
<feature type="region of interest" description="Disordered" evidence="5">
    <location>
        <begin position="347"/>
        <end position="422"/>
    </location>
</feature>
<dbReference type="MEROPS" id="M17.009"/>
<feature type="transmembrane region" description="Helical" evidence="6">
    <location>
        <begin position="296"/>
        <end position="320"/>
    </location>
</feature>
<dbReference type="GO" id="GO:0070006">
    <property type="term" value="F:metalloaminopeptidase activity"/>
    <property type="evidence" value="ECO:0007669"/>
    <property type="project" value="InterPro"/>
</dbReference>
<evidence type="ECO:0000259" key="7">
    <source>
        <dbReference type="Pfam" id="PF00883"/>
    </source>
</evidence>
<evidence type="ECO:0000256" key="3">
    <source>
        <dbReference type="ARBA" id="ARBA00022670"/>
    </source>
</evidence>
<dbReference type="RefSeq" id="XP_040629002.1">
    <property type="nucleotide sequence ID" value="XM_040768388.1"/>
</dbReference>
<feature type="compositionally biased region" description="Polar residues" evidence="5">
    <location>
        <begin position="375"/>
        <end position="403"/>
    </location>
</feature>
<reference evidence="8 9" key="1">
    <citation type="journal article" date="2012" name="Science">
        <title>The Paleozoic origin of enzymatic lignin decomposition reconstructed from 31 fungal genomes.</title>
        <authorList>
            <person name="Floudas D."/>
            <person name="Binder M."/>
            <person name="Riley R."/>
            <person name="Barry K."/>
            <person name="Blanchette R.A."/>
            <person name="Henrissat B."/>
            <person name="Martinez A.T."/>
            <person name="Otillar R."/>
            <person name="Spatafora J.W."/>
            <person name="Yadav J.S."/>
            <person name="Aerts A."/>
            <person name="Benoit I."/>
            <person name="Boyd A."/>
            <person name="Carlson A."/>
            <person name="Copeland A."/>
            <person name="Coutinho P.M."/>
            <person name="de Vries R.P."/>
            <person name="Ferreira P."/>
            <person name="Findley K."/>
            <person name="Foster B."/>
            <person name="Gaskell J."/>
            <person name="Glotzer D."/>
            <person name="Gorecki P."/>
            <person name="Heitman J."/>
            <person name="Hesse C."/>
            <person name="Hori C."/>
            <person name="Igarashi K."/>
            <person name="Jurgens J.A."/>
            <person name="Kallen N."/>
            <person name="Kersten P."/>
            <person name="Kohler A."/>
            <person name="Kuees U."/>
            <person name="Kumar T.K.A."/>
            <person name="Kuo A."/>
            <person name="LaButti K."/>
            <person name="Larrondo L.F."/>
            <person name="Lindquist E."/>
            <person name="Ling A."/>
            <person name="Lombard V."/>
            <person name="Lucas S."/>
            <person name="Lundell T."/>
            <person name="Martin R."/>
            <person name="McLaughlin D.J."/>
            <person name="Morgenstern I."/>
            <person name="Morin E."/>
            <person name="Murat C."/>
            <person name="Nagy L.G."/>
            <person name="Nolan M."/>
            <person name="Ohm R.A."/>
            <person name="Patyshakuliyeva A."/>
            <person name="Rokas A."/>
            <person name="Ruiz-Duenas F.J."/>
            <person name="Sabat G."/>
            <person name="Salamov A."/>
            <person name="Samejima M."/>
            <person name="Schmutz J."/>
            <person name="Slot J.C."/>
            <person name="St John F."/>
            <person name="Stenlid J."/>
            <person name="Sun H."/>
            <person name="Sun S."/>
            <person name="Syed K."/>
            <person name="Tsang A."/>
            <person name="Wiebenga A."/>
            <person name="Young D."/>
            <person name="Pisabarro A."/>
            <person name="Eastwood D.C."/>
            <person name="Martin F."/>
            <person name="Cullen D."/>
            <person name="Grigoriev I.V."/>
            <person name="Hibbett D.S."/>
        </authorList>
    </citation>
    <scope>NUCLEOTIDE SEQUENCE [LARGE SCALE GENOMIC DNA]</scope>
    <source>
        <strain evidence="8 9">DJM-731 SS1</strain>
    </source>
</reference>
<keyword evidence="6" id="KW-1133">Transmembrane helix</keyword>
<dbReference type="PANTHER" id="PTHR11963:SF23">
    <property type="entry name" value="CYTOSOL AMINOPEPTIDASE"/>
    <property type="match status" value="1"/>
</dbReference>
<keyword evidence="3" id="KW-0645">Protease</keyword>
<feature type="domain" description="Cytosol aminopeptidase" evidence="7">
    <location>
        <begin position="523"/>
        <end position="584"/>
    </location>
</feature>
<organism evidence="8 9">
    <name type="scientific">Dacryopinax primogenitus (strain DJM 731)</name>
    <name type="common">Brown rot fungus</name>
    <dbReference type="NCBI Taxonomy" id="1858805"/>
    <lineage>
        <taxon>Eukaryota</taxon>
        <taxon>Fungi</taxon>
        <taxon>Dikarya</taxon>
        <taxon>Basidiomycota</taxon>
        <taxon>Agaricomycotina</taxon>
        <taxon>Dacrymycetes</taxon>
        <taxon>Dacrymycetales</taxon>
        <taxon>Dacrymycetaceae</taxon>
        <taxon>Dacryopinax</taxon>
    </lineage>
</organism>
<comment type="similarity">
    <text evidence="1">Belongs to the peptidase M17 family.</text>
</comment>
<dbReference type="GeneID" id="63683450"/>
<proteinExistence type="inferred from homology"/>
<keyword evidence="9" id="KW-1185">Reference proteome</keyword>
<dbReference type="Gene3D" id="3.40.630.10">
    <property type="entry name" value="Zn peptidases"/>
    <property type="match status" value="1"/>
</dbReference>
<accession>M5G1L5</accession>
<evidence type="ECO:0000256" key="5">
    <source>
        <dbReference type="SAM" id="MobiDB-lite"/>
    </source>
</evidence>
<evidence type="ECO:0000256" key="1">
    <source>
        <dbReference type="ARBA" id="ARBA00009528"/>
    </source>
</evidence>
<dbReference type="Pfam" id="PF00883">
    <property type="entry name" value="Peptidase_M17"/>
    <property type="match status" value="1"/>
</dbReference>
<evidence type="ECO:0000256" key="2">
    <source>
        <dbReference type="ARBA" id="ARBA00022438"/>
    </source>
</evidence>
<dbReference type="PANTHER" id="PTHR11963">
    <property type="entry name" value="LEUCINE AMINOPEPTIDASE-RELATED"/>
    <property type="match status" value="1"/>
</dbReference>
<keyword evidence="6" id="KW-0472">Membrane</keyword>
<gene>
    <name evidence="8" type="ORF">DACRYDRAFT_107050</name>
</gene>
<dbReference type="PRINTS" id="PR00481">
    <property type="entry name" value="LAMNOPPTDASE"/>
</dbReference>
<sequence length="638" mass="68500">MLVNITLDDTSPILTYTDPSGQPDGSNLWGEPIVADNCSIYYYDSSFTGTDLNGATMSLTFNGTGIWIYGANRVNHGNYSISVDNQDFGPLSGYANDNSCVNVSDFKVQLFGQAGLSMGTHDLTLTNIPTGTNNNWLDVDFVIFETEIGDTGASEQHIDDSSGQFNWSSGWSTSIPTGQSSYHDGTLHKAVTSDASVIFTFEGQAISLYGAVDPSYGSFIAVMDSGELIQLNTHSYGYYPQTLLYHANSLGEGVHKLTLSNGPSSFDVDYATIWSTGAASGTTDGPGPTGSNNTPIGAIVGGVVGGVIFIALVGALLKYWQYRRQKQESMEAEIFAYSIPHPMIPLPAEHTPSRQHRADIRRKGAPPGTARREVTSLSAGPTLPATSSSTQWASFPDSRNAQSPREHISPMAPRTQPSILRNNDARHVAGYRNEEEPEVGDGAETSLLPPDYSQATILMHHRLGTEEELLVRTYNCVDEVKNCVAHCYWCCRNFGLDPIAVHMSIEHIFHDQARSIRSALPGNAEGRLVLADALYYVTSEFKPHTVIDAATLTGAMMIALGELYAGVFTNSDSLWSELQLSGAEETRPGSGAQTGGRPAEACTAAIFLKVSSSPLPLHGCGRSSNVSIAPKLATARTA</sequence>
<keyword evidence="4" id="KW-0378">Hydrolase</keyword>
<dbReference type="InterPro" id="IPR011356">
    <property type="entry name" value="Leucine_aapep/pepB"/>
</dbReference>
<dbReference type="EMBL" id="JH795862">
    <property type="protein sequence ID" value="EJU02105.1"/>
    <property type="molecule type" value="Genomic_DNA"/>
</dbReference>
<dbReference type="STRING" id="1858805.M5G1L5"/>
<dbReference type="Proteomes" id="UP000030653">
    <property type="component" value="Unassembled WGS sequence"/>
</dbReference>
<evidence type="ECO:0000256" key="4">
    <source>
        <dbReference type="ARBA" id="ARBA00022801"/>
    </source>
</evidence>
<dbReference type="Gene3D" id="2.60.120.260">
    <property type="entry name" value="Galactose-binding domain-like"/>
    <property type="match status" value="2"/>
</dbReference>